<reference evidence="4" key="1">
    <citation type="journal article" date="2019" name="Int. J. Syst. Evol. Microbiol.">
        <title>The Global Catalogue of Microorganisms (GCM) 10K type strain sequencing project: providing services to taxonomists for standard genome sequencing and annotation.</title>
        <authorList>
            <consortium name="The Broad Institute Genomics Platform"/>
            <consortium name="The Broad Institute Genome Sequencing Center for Infectious Disease"/>
            <person name="Wu L."/>
            <person name="Ma J."/>
        </authorList>
    </citation>
    <scope>NUCLEOTIDE SEQUENCE [LARGE SCALE GENOMIC DNA]</scope>
    <source>
        <strain evidence="4">JCM 14546</strain>
    </source>
</reference>
<evidence type="ECO:0000259" key="2">
    <source>
        <dbReference type="Pfam" id="PF09851"/>
    </source>
</evidence>
<evidence type="ECO:0000313" key="4">
    <source>
        <dbReference type="Proteomes" id="UP001500755"/>
    </source>
</evidence>
<evidence type="ECO:0000313" key="3">
    <source>
        <dbReference type="EMBL" id="GAA2001403.1"/>
    </source>
</evidence>
<gene>
    <name evidence="3" type="ORF">GCM10009755_07270</name>
</gene>
<feature type="domain" description="SHOCT" evidence="2">
    <location>
        <begin position="69"/>
        <end position="92"/>
    </location>
</feature>
<sequence length="97" mass="10115">MWWTWISGALLLIGVIVLVVVLAQVLSGKSGTSGRGAVVPGGSAGPIGPSSTPEGRGPRGNAGAQRAKEILAERYARGELSTEEYHERLRTLDGYGP</sequence>
<name>A0ABP5EL70_9MICO</name>
<feature type="region of interest" description="Disordered" evidence="1">
    <location>
        <begin position="29"/>
        <end position="64"/>
    </location>
</feature>
<organism evidence="3 4">
    <name type="scientific">Brevibacterium samyangense</name>
    <dbReference type="NCBI Taxonomy" id="366888"/>
    <lineage>
        <taxon>Bacteria</taxon>
        <taxon>Bacillati</taxon>
        <taxon>Actinomycetota</taxon>
        <taxon>Actinomycetes</taxon>
        <taxon>Micrococcales</taxon>
        <taxon>Brevibacteriaceae</taxon>
        <taxon>Brevibacterium</taxon>
    </lineage>
</organism>
<dbReference type="InterPro" id="IPR018649">
    <property type="entry name" value="SHOCT"/>
</dbReference>
<protein>
    <recommendedName>
        <fullName evidence="2">SHOCT domain-containing protein</fullName>
    </recommendedName>
</protein>
<proteinExistence type="predicted"/>
<keyword evidence="4" id="KW-1185">Reference proteome</keyword>
<accession>A0ABP5EL70</accession>
<dbReference type="EMBL" id="BAAANO010000006">
    <property type="protein sequence ID" value="GAA2001403.1"/>
    <property type="molecule type" value="Genomic_DNA"/>
</dbReference>
<dbReference type="Pfam" id="PF09851">
    <property type="entry name" value="SHOCT"/>
    <property type="match status" value="1"/>
</dbReference>
<feature type="compositionally biased region" description="Low complexity" evidence="1">
    <location>
        <begin position="35"/>
        <end position="53"/>
    </location>
</feature>
<comment type="caution">
    <text evidence="3">The sequence shown here is derived from an EMBL/GenBank/DDBJ whole genome shotgun (WGS) entry which is preliminary data.</text>
</comment>
<dbReference type="Proteomes" id="UP001500755">
    <property type="component" value="Unassembled WGS sequence"/>
</dbReference>
<evidence type="ECO:0000256" key="1">
    <source>
        <dbReference type="SAM" id="MobiDB-lite"/>
    </source>
</evidence>